<sequence length="114" mass="13364">MNNSVFVKTIENVRKRVDVRLVTNEKKLLEIALKPTFVSSNIFKENLVAVHKTKEKLQLLKPAYVGMCIFDLSKTLYVFHYNHIKNKYGDKARLLFTDTGSLTYEIEAEYVYRE</sequence>
<feature type="non-terminal residue" evidence="1">
    <location>
        <position position="114"/>
    </location>
</feature>
<protein>
    <submittedName>
        <fullName evidence="1">Uncharacterized protein</fullName>
    </submittedName>
</protein>
<comment type="caution">
    <text evidence="1">The sequence shown here is derived from an EMBL/GenBank/DDBJ whole genome shotgun (WGS) entry which is preliminary data.</text>
</comment>
<proteinExistence type="predicted"/>
<dbReference type="Proteomes" id="UP001159405">
    <property type="component" value="Unassembled WGS sequence"/>
</dbReference>
<keyword evidence="2" id="KW-1185">Reference proteome</keyword>
<name>A0ABN8QFW4_9CNID</name>
<dbReference type="PANTHER" id="PTHR31511">
    <property type="entry name" value="PROTEIN CBG23764"/>
    <property type="match status" value="1"/>
</dbReference>
<reference evidence="1 2" key="1">
    <citation type="submission" date="2022-05" db="EMBL/GenBank/DDBJ databases">
        <authorList>
            <consortium name="Genoscope - CEA"/>
            <person name="William W."/>
        </authorList>
    </citation>
    <scope>NUCLEOTIDE SEQUENCE [LARGE SCALE GENOMIC DNA]</scope>
</reference>
<dbReference type="EMBL" id="CALNXK010000119">
    <property type="protein sequence ID" value="CAH3161101.1"/>
    <property type="molecule type" value="Genomic_DNA"/>
</dbReference>
<evidence type="ECO:0000313" key="2">
    <source>
        <dbReference type="Proteomes" id="UP001159405"/>
    </source>
</evidence>
<dbReference type="PANTHER" id="PTHR31511:SF12">
    <property type="entry name" value="RHO TERMINATION FACTOR N-TERMINAL DOMAIN-CONTAINING PROTEIN"/>
    <property type="match status" value="1"/>
</dbReference>
<evidence type="ECO:0000313" key="1">
    <source>
        <dbReference type="EMBL" id="CAH3161101.1"/>
    </source>
</evidence>
<accession>A0ABN8QFW4</accession>
<gene>
    <name evidence="1" type="ORF">PLOB_00004311</name>
</gene>
<organism evidence="1 2">
    <name type="scientific">Porites lobata</name>
    <dbReference type="NCBI Taxonomy" id="104759"/>
    <lineage>
        <taxon>Eukaryota</taxon>
        <taxon>Metazoa</taxon>
        <taxon>Cnidaria</taxon>
        <taxon>Anthozoa</taxon>
        <taxon>Hexacorallia</taxon>
        <taxon>Scleractinia</taxon>
        <taxon>Fungiina</taxon>
        <taxon>Poritidae</taxon>
        <taxon>Porites</taxon>
    </lineage>
</organism>